<dbReference type="RefSeq" id="WP_107968023.1">
    <property type="nucleotide sequence ID" value="NZ_NWBU01000009.1"/>
</dbReference>
<evidence type="ECO:0000313" key="2">
    <source>
        <dbReference type="EMBL" id="PTQ10948.1"/>
    </source>
</evidence>
<keyword evidence="1" id="KW-0732">Signal</keyword>
<comment type="caution">
    <text evidence="2">The sequence shown here is derived from an EMBL/GenBank/DDBJ whole genome shotgun (WGS) entry which is preliminary data.</text>
</comment>
<evidence type="ECO:0000256" key="1">
    <source>
        <dbReference type="SAM" id="SignalP"/>
    </source>
</evidence>
<evidence type="ECO:0000313" key="3">
    <source>
        <dbReference type="Proteomes" id="UP000244162"/>
    </source>
</evidence>
<reference evidence="2 3" key="1">
    <citation type="submission" date="2017-09" db="EMBL/GenBank/DDBJ databases">
        <title>Sphingomonas panjinensis sp.nov., isolated from oil-contaminated soil.</title>
        <authorList>
            <person name="Wang L."/>
            <person name="Chen L."/>
        </authorList>
    </citation>
    <scope>NUCLEOTIDE SEQUENCE [LARGE SCALE GENOMIC DNA]</scope>
    <source>
        <strain evidence="2 3">FW-11</strain>
    </source>
</reference>
<dbReference type="EMBL" id="NWBU01000009">
    <property type="protein sequence ID" value="PTQ10948.1"/>
    <property type="molecule type" value="Genomic_DNA"/>
</dbReference>
<keyword evidence="3" id="KW-1185">Reference proteome</keyword>
<name>A0A2T5FXT3_9SPHN</name>
<organism evidence="2 3">
    <name type="scientific">Sphingomonas oleivorans</name>
    <dbReference type="NCBI Taxonomy" id="1735121"/>
    <lineage>
        <taxon>Bacteria</taxon>
        <taxon>Pseudomonadati</taxon>
        <taxon>Pseudomonadota</taxon>
        <taxon>Alphaproteobacteria</taxon>
        <taxon>Sphingomonadales</taxon>
        <taxon>Sphingomonadaceae</taxon>
        <taxon>Sphingomonas</taxon>
    </lineage>
</organism>
<evidence type="ECO:0008006" key="4">
    <source>
        <dbReference type="Google" id="ProtNLM"/>
    </source>
</evidence>
<dbReference type="Proteomes" id="UP000244162">
    <property type="component" value="Unassembled WGS sequence"/>
</dbReference>
<gene>
    <name evidence="2" type="ORF">CLG96_11265</name>
</gene>
<feature type="signal peptide" evidence="1">
    <location>
        <begin position="1"/>
        <end position="21"/>
    </location>
</feature>
<accession>A0A2T5FXT3</accession>
<proteinExistence type="predicted"/>
<sequence length="210" mass="22508">MRIGLVVAAILAMIVPAAASAEQVRIKFDGNFADGSLYPTGMKVSGTLSYDRDALPFYVYETNPGLGVALFDDAEIHFGIGSRRFAQYSYYGDLVGDDGSDEFLQFSTGFVDRAIPSHKLFFYLDFEANGADLIHDLRYPGATELLSFSALARAEADDLGQSSIAPLTFSITPPAPEPEGWATMTAGLSLAGFAARRGKGRLFGRARAAA</sequence>
<dbReference type="OrthoDB" id="8559336at2"/>
<protein>
    <recommendedName>
        <fullName evidence="4">PEP-CTERM protein-sorting domain-containing protein</fullName>
    </recommendedName>
</protein>
<dbReference type="AlphaFoldDB" id="A0A2T5FXT3"/>
<feature type="chain" id="PRO_5015760596" description="PEP-CTERM protein-sorting domain-containing protein" evidence="1">
    <location>
        <begin position="22"/>
        <end position="210"/>
    </location>
</feature>